<dbReference type="PROSITE" id="PS51012">
    <property type="entry name" value="ABC_TM2"/>
    <property type="match status" value="1"/>
</dbReference>
<dbReference type="PANTHER" id="PTHR30413:SF10">
    <property type="entry name" value="CAPSULE POLYSACCHARIDE EXPORT INNER-MEMBRANE PROTEIN CTRC"/>
    <property type="match status" value="1"/>
</dbReference>
<keyword evidence="3 8" id="KW-0813">Transport</keyword>
<feature type="transmembrane region" description="Helical" evidence="8">
    <location>
        <begin position="117"/>
        <end position="143"/>
    </location>
</feature>
<protein>
    <recommendedName>
        <fullName evidence="8">Transport permease protein</fullName>
    </recommendedName>
</protein>
<keyword evidence="4 8" id="KW-1003">Cell membrane</keyword>
<dbReference type="KEGG" id="cfem:HCR03_09540"/>
<feature type="transmembrane region" description="Helical" evidence="8">
    <location>
        <begin position="76"/>
        <end position="96"/>
    </location>
</feature>
<name>A0A7G8TFM8_9FIRM</name>
<feature type="domain" description="ABC transmembrane type-2" evidence="9">
    <location>
        <begin position="36"/>
        <end position="259"/>
    </location>
</feature>
<dbReference type="PANTHER" id="PTHR30413">
    <property type="entry name" value="INNER MEMBRANE TRANSPORT PERMEASE"/>
    <property type="match status" value="1"/>
</dbReference>
<evidence type="ECO:0000256" key="4">
    <source>
        <dbReference type="ARBA" id="ARBA00022475"/>
    </source>
</evidence>
<sequence>MAKGLYTFFADILKSRKILFGLAKNDFKAKFAASFLGITWAFIQPLVTLLVFWFVFQVGFKNPPVSNVPFIVWFTPAYLAWAFFSEALVSGTNCLLEYSYLVKKVNFRVSMIPLVKILSSAFVHVAFIGFIFLMLLLCGLPFSVYNIQVIYYFSCTCILLIGLCWLLSALAPFLKDTVNIVSVFIQIGFWITPIFWSPDKMSPWVQNVLKLNPMFYICRGYRDSFVNHMWFWQRGYTNLFFWGITIILFFAGAYLFRKLRPHFADIL</sequence>
<keyword evidence="6 8" id="KW-1133">Transmembrane helix</keyword>
<dbReference type="RefSeq" id="WP_187037875.1">
    <property type="nucleotide sequence ID" value="NZ_CP060286.1"/>
</dbReference>
<dbReference type="GO" id="GO:0015920">
    <property type="term" value="P:lipopolysaccharide transport"/>
    <property type="evidence" value="ECO:0007669"/>
    <property type="project" value="TreeGrafter"/>
</dbReference>
<dbReference type="EMBL" id="CP060286">
    <property type="protein sequence ID" value="QNK42419.1"/>
    <property type="molecule type" value="Genomic_DNA"/>
</dbReference>
<evidence type="ECO:0000256" key="3">
    <source>
        <dbReference type="ARBA" id="ARBA00022448"/>
    </source>
</evidence>
<feature type="transmembrane region" description="Helical" evidence="8">
    <location>
        <begin position="149"/>
        <end position="171"/>
    </location>
</feature>
<feature type="transmembrane region" description="Helical" evidence="8">
    <location>
        <begin position="178"/>
        <end position="196"/>
    </location>
</feature>
<gene>
    <name evidence="10" type="ORF">HCR03_09540</name>
</gene>
<keyword evidence="7 8" id="KW-0472">Membrane</keyword>
<dbReference type="GO" id="GO:0005886">
    <property type="term" value="C:plasma membrane"/>
    <property type="evidence" value="ECO:0007669"/>
    <property type="project" value="UniProtKB-SubCell"/>
</dbReference>
<organism evidence="10 11">
    <name type="scientific">Caproicibacter fermentans</name>
    <dbReference type="NCBI Taxonomy" id="2576756"/>
    <lineage>
        <taxon>Bacteria</taxon>
        <taxon>Bacillati</taxon>
        <taxon>Bacillota</taxon>
        <taxon>Clostridia</taxon>
        <taxon>Eubacteriales</taxon>
        <taxon>Acutalibacteraceae</taxon>
        <taxon>Caproicibacter</taxon>
    </lineage>
</organism>
<evidence type="ECO:0000256" key="7">
    <source>
        <dbReference type="ARBA" id="ARBA00023136"/>
    </source>
</evidence>
<proteinExistence type="inferred from homology"/>
<evidence type="ECO:0000256" key="5">
    <source>
        <dbReference type="ARBA" id="ARBA00022692"/>
    </source>
</evidence>
<evidence type="ECO:0000256" key="1">
    <source>
        <dbReference type="ARBA" id="ARBA00004651"/>
    </source>
</evidence>
<evidence type="ECO:0000256" key="6">
    <source>
        <dbReference type="ARBA" id="ARBA00022989"/>
    </source>
</evidence>
<dbReference type="Proteomes" id="UP000515909">
    <property type="component" value="Chromosome"/>
</dbReference>
<evidence type="ECO:0000259" key="9">
    <source>
        <dbReference type="PROSITE" id="PS51012"/>
    </source>
</evidence>
<feature type="transmembrane region" description="Helical" evidence="8">
    <location>
        <begin position="239"/>
        <end position="256"/>
    </location>
</feature>
<dbReference type="InterPro" id="IPR013525">
    <property type="entry name" value="ABC2_TM"/>
</dbReference>
<accession>A0A7G8TFM8</accession>
<evidence type="ECO:0000313" key="11">
    <source>
        <dbReference type="Proteomes" id="UP000515909"/>
    </source>
</evidence>
<comment type="subcellular location">
    <subcellularLocation>
        <location evidence="1 8">Cell membrane</location>
        <topology evidence="1 8">Multi-pass membrane protein</topology>
    </subcellularLocation>
</comment>
<dbReference type="AlphaFoldDB" id="A0A7G8TFM8"/>
<reference evidence="10 11" key="1">
    <citation type="submission" date="2020-08" db="EMBL/GenBank/DDBJ databases">
        <title>The isolate Caproiciproducens sp. 7D4C2 produces n-caproate at mildly acidic conditions from hexoses: genome and rBOX comparison with related strains and chain-elongating bacteria.</title>
        <authorList>
            <person name="Esquivel-Elizondo S."/>
            <person name="Bagci C."/>
            <person name="Temovska M."/>
            <person name="Jeon B.S."/>
            <person name="Bessarab I."/>
            <person name="Williams R.B.H."/>
            <person name="Huson D.H."/>
            <person name="Angenent L.T."/>
        </authorList>
    </citation>
    <scope>NUCLEOTIDE SEQUENCE [LARGE SCALE GENOMIC DNA]</scope>
    <source>
        <strain evidence="10 11">7D4C2</strain>
    </source>
</reference>
<dbReference type="InterPro" id="IPR047817">
    <property type="entry name" value="ABC2_TM_bact-type"/>
</dbReference>
<evidence type="ECO:0000256" key="2">
    <source>
        <dbReference type="ARBA" id="ARBA00007783"/>
    </source>
</evidence>
<feature type="transmembrane region" description="Helical" evidence="8">
    <location>
        <begin position="31"/>
        <end position="56"/>
    </location>
</feature>
<comment type="similarity">
    <text evidence="2 8">Belongs to the ABC-2 integral membrane protein family.</text>
</comment>
<evidence type="ECO:0000313" key="10">
    <source>
        <dbReference type="EMBL" id="QNK42419.1"/>
    </source>
</evidence>
<evidence type="ECO:0000256" key="8">
    <source>
        <dbReference type="RuleBase" id="RU361157"/>
    </source>
</evidence>
<dbReference type="GO" id="GO:0140359">
    <property type="term" value="F:ABC-type transporter activity"/>
    <property type="evidence" value="ECO:0007669"/>
    <property type="project" value="InterPro"/>
</dbReference>
<dbReference type="Pfam" id="PF01061">
    <property type="entry name" value="ABC2_membrane"/>
    <property type="match status" value="1"/>
</dbReference>
<keyword evidence="5 8" id="KW-0812">Transmembrane</keyword>